<dbReference type="Proteomes" id="UP000723463">
    <property type="component" value="Unassembled WGS sequence"/>
</dbReference>
<evidence type="ECO:0000256" key="1">
    <source>
        <dbReference type="ARBA" id="ARBA00004389"/>
    </source>
</evidence>
<dbReference type="GO" id="GO:0032006">
    <property type="term" value="P:regulation of TOR signaling"/>
    <property type="evidence" value="ECO:0007669"/>
    <property type="project" value="InterPro"/>
</dbReference>
<evidence type="ECO:0000256" key="6">
    <source>
        <dbReference type="ARBA" id="ARBA00022824"/>
    </source>
</evidence>
<evidence type="ECO:0000256" key="10">
    <source>
        <dbReference type="ARBA" id="ARBA00023136"/>
    </source>
</evidence>
<dbReference type="InterPro" id="IPR036322">
    <property type="entry name" value="WD40_repeat_dom_sf"/>
</dbReference>
<dbReference type="SUPFAM" id="SSF50978">
    <property type="entry name" value="WD40 repeat-like"/>
    <property type="match status" value="1"/>
</dbReference>
<comment type="caution">
    <text evidence="13">The sequence shown here is derived from an EMBL/GenBank/DDBJ whole genome shotgun (WGS) entry which is preliminary data.</text>
</comment>
<dbReference type="EMBL" id="JAAAXW010000293">
    <property type="protein sequence ID" value="KAF9538650.1"/>
    <property type="molecule type" value="Genomic_DNA"/>
</dbReference>
<dbReference type="Gene3D" id="2.130.10.10">
    <property type="entry name" value="YVTN repeat-like/Quinoprotein amine dehydrogenase"/>
    <property type="match status" value="1"/>
</dbReference>
<dbReference type="AlphaFoldDB" id="A0A9P6EZJ7"/>
<evidence type="ECO:0000256" key="12">
    <source>
        <dbReference type="SAM" id="Phobius"/>
    </source>
</evidence>
<dbReference type="GO" id="GO:0005085">
    <property type="term" value="F:guanyl-nucleotide exchange factor activity"/>
    <property type="evidence" value="ECO:0007669"/>
    <property type="project" value="InterPro"/>
</dbReference>
<evidence type="ECO:0000256" key="5">
    <source>
        <dbReference type="ARBA" id="ARBA00022737"/>
    </source>
</evidence>
<keyword evidence="4 12" id="KW-0812">Transmembrane</keyword>
<dbReference type="SUPFAM" id="SSF103196">
    <property type="entry name" value="Roadblock/LC7 domain"/>
    <property type="match status" value="1"/>
</dbReference>
<sequence>MAEKLLTRVDGLLSAVVTDRDGVVLLRANAPNCSPPFTESALGCTFALASDQASKLGLKKNKSIVSVYGSYQLVQFNHSSLITTFVANSNANTDIRTFTTTFQFSAIHLMSNFSYTTGFPIFCVGFTRDDDVVLAGGGGISKSGVKNKIAIYKVETAGKTLKPVVERELSRDEDAPMSISVHPTESALAFGINSATNKVEAGENENCRIFQYSEERIEPVHNKGTLASRNSDDYQKVTRFNKDGSVLATGGTDGVIALLNYPSLTPVMAITQFKGHEILDIDFSADGAHIAAVSAMNLWIISAETGRVLEVITNPVLNKKKPFVFRTCRFGRGTFSNILYTVVNGDRNQKPFVCMWDATKWTRIRTLTVGPKPITTCTISPDGKLIAFSSSDMGLRICSSKSLQVLMTVSNVHTLPVTSLAFNSDSSLLVSGSVDGTCRVVSVPKTFPKNNNFVMLIMALLFLFLAGFVHVYQNNLIA</sequence>
<dbReference type="InterPro" id="IPR001680">
    <property type="entry name" value="WD40_rpt"/>
</dbReference>
<reference evidence="13" key="1">
    <citation type="journal article" date="2020" name="Fungal Divers.">
        <title>Resolving the Mortierellaceae phylogeny through synthesis of multi-gene phylogenetics and phylogenomics.</title>
        <authorList>
            <person name="Vandepol N."/>
            <person name="Liber J."/>
            <person name="Desiro A."/>
            <person name="Na H."/>
            <person name="Kennedy M."/>
            <person name="Barry K."/>
            <person name="Grigoriev I.V."/>
            <person name="Miller A.N."/>
            <person name="O'Donnell K."/>
            <person name="Stajich J.E."/>
            <person name="Bonito G."/>
        </authorList>
    </citation>
    <scope>NUCLEOTIDE SEQUENCE</scope>
    <source>
        <strain evidence="13">NRRL 2591</strain>
    </source>
</reference>
<evidence type="ECO:0000256" key="4">
    <source>
        <dbReference type="ARBA" id="ARBA00022692"/>
    </source>
</evidence>
<feature type="transmembrane region" description="Helical" evidence="12">
    <location>
        <begin position="453"/>
        <end position="472"/>
    </location>
</feature>
<dbReference type="PANTHER" id="PTHR23284:SF0">
    <property type="entry name" value="PROLACTIN REGULATORY ELEMENT-BINDING PROTEIN"/>
    <property type="match status" value="1"/>
</dbReference>
<evidence type="ECO:0000313" key="14">
    <source>
        <dbReference type="Proteomes" id="UP000723463"/>
    </source>
</evidence>
<dbReference type="Gene3D" id="3.30.450.30">
    <property type="entry name" value="Dynein light chain 2a, cytoplasmic"/>
    <property type="match status" value="1"/>
</dbReference>
<dbReference type="GO" id="GO:0015031">
    <property type="term" value="P:protein transport"/>
    <property type="evidence" value="ECO:0007669"/>
    <property type="project" value="UniProtKB-KW"/>
</dbReference>
<name>A0A9P6EZJ7_9FUNG</name>
<evidence type="ECO:0000256" key="2">
    <source>
        <dbReference type="ARBA" id="ARBA00022448"/>
    </source>
</evidence>
<dbReference type="GO" id="GO:0005789">
    <property type="term" value="C:endoplasmic reticulum membrane"/>
    <property type="evidence" value="ECO:0007669"/>
    <property type="project" value="UniProtKB-SubCell"/>
</dbReference>
<evidence type="ECO:0000256" key="8">
    <source>
        <dbReference type="ARBA" id="ARBA00022927"/>
    </source>
</evidence>
<dbReference type="SMART" id="SM01278">
    <property type="entry name" value="MAPKK1_Int"/>
    <property type="match status" value="1"/>
</dbReference>
<dbReference type="PROSITE" id="PS50082">
    <property type="entry name" value="WD_REPEATS_2"/>
    <property type="match status" value="1"/>
</dbReference>
<evidence type="ECO:0000256" key="3">
    <source>
        <dbReference type="ARBA" id="ARBA00022574"/>
    </source>
</evidence>
<dbReference type="Pfam" id="PF00400">
    <property type="entry name" value="WD40"/>
    <property type="match status" value="2"/>
</dbReference>
<feature type="repeat" description="WD" evidence="11">
    <location>
        <begin position="410"/>
        <end position="440"/>
    </location>
</feature>
<evidence type="ECO:0000256" key="11">
    <source>
        <dbReference type="PROSITE-ProRule" id="PRU00221"/>
    </source>
</evidence>
<dbReference type="InterPro" id="IPR015019">
    <property type="entry name" value="LAMTOR3"/>
</dbReference>
<keyword evidence="10 12" id="KW-0472">Membrane</keyword>
<dbReference type="Pfam" id="PF08923">
    <property type="entry name" value="MAPKK1_Int"/>
    <property type="match status" value="1"/>
</dbReference>
<dbReference type="InterPro" id="IPR045260">
    <property type="entry name" value="Sec12-like"/>
</dbReference>
<keyword evidence="3 11" id="KW-0853">WD repeat</keyword>
<keyword evidence="14" id="KW-1185">Reference proteome</keyword>
<dbReference type="SMART" id="SM00320">
    <property type="entry name" value="WD40"/>
    <property type="match status" value="4"/>
</dbReference>
<keyword evidence="5" id="KW-0677">Repeat</keyword>
<keyword evidence="6" id="KW-0256">Endoplasmic reticulum</keyword>
<evidence type="ECO:0000256" key="7">
    <source>
        <dbReference type="ARBA" id="ARBA00022892"/>
    </source>
</evidence>
<evidence type="ECO:0000256" key="9">
    <source>
        <dbReference type="ARBA" id="ARBA00022989"/>
    </source>
</evidence>
<gene>
    <name evidence="13" type="ORF">EC957_006387</name>
</gene>
<keyword evidence="2" id="KW-0813">Transport</keyword>
<dbReference type="PANTHER" id="PTHR23284">
    <property type="entry name" value="PROLACTIN REGULATORY ELEMENT BINDING PROTEIN"/>
    <property type="match status" value="1"/>
</dbReference>
<comment type="subcellular location">
    <subcellularLocation>
        <location evidence="1">Endoplasmic reticulum membrane</location>
        <topology evidence="1">Single-pass membrane protein</topology>
    </subcellularLocation>
</comment>
<keyword evidence="7" id="KW-0931">ER-Golgi transport</keyword>
<dbReference type="InterPro" id="IPR015943">
    <property type="entry name" value="WD40/YVTN_repeat-like_dom_sf"/>
</dbReference>
<accession>A0A9P6EZJ7</accession>
<proteinExistence type="predicted"/>
<keyword evidence="8" id="KW-0653">Protein transport</keyword>
<keyword evidence="9 12" id="KW-1133">Transmembrane helix</keyword>
<dbReference type="GO" id="GO:0003400">
    <property type="term" value="P:regulation of COPII vesicle coating"/>
    <property type="evidence" value="ECO:0007669"/>
    <property type="project" value="TreeGrafter"/>
</dbReference>
<evidence type="ECO:0000313" key="13">
    <source>
        <dbReference type="EMBL" id="KAF9538650.1"/>
    </source>
</evidence>
<organism evidence="13 14">
    <name type="scientific">Mortierella hygrophila</name>
    <dbReference type="NCBI Taxonomy" id="979708"/>
    <lineage>
        <taxon>Eukaryota</taxon>
        <taxon>Fungi</taxon>
        <taxon>Fungi incertae sedis</taxon>
        <taxon>Mucoromycota</taxon>
        <taxon>Mortierellomycotina</taxon>
        <taxon>Mortierellomycetes</taxon>
        <taxon>Mortierellales</taxon>
        <taxon>Mortierellaceae</taxon>
        <taxon>Mortierella</taxon>
    </lineage>
</organism>
<dbReference type="GO" id="GO:0006888">
    <property type="term" value="P:endoplasmic reticulum to Golgi vesicle-mediated transport"/>
    <property type="evidence" value="ECO:0007669"/>
    <property type="project" value="TreeGrafter"/>
</dbReference>
<protein>
    <submittedName>
        <fullName evidence="13">Uncharacterized protein</fullName>
    </submittedName>
</protein>